<reference evidence="1" key="1">
    <citation type="submission" date="2023-03" db="EMBL/GenBank/DDBJ databases">
        <title>Chromosome-level genomes of two armyworms, Mythimna separata and Mythimna loreyi, provide insights into the biosynthesis and reception of sex pheromones.</title>
        <authorList>
            <person name="Zhao H."/>
        </authorList>
    </citation>
    <scope>NUCLEOTIDE SEQUENCE</scope>
    <source>
        <strain evidence="1">BeijingLab</strain>
    </source>
</reference>
<dbReference type="Proteomes" id="UP001231649">
    <property type="component" value="Chromosome 30"/>
</dbReference>
<proteinExistence type="predicted"/>
<sequence length="1148" mass="134319">MRERAKKKAAKPKDKKEKHVYVCPHCHKQFDNSSNWSSHVKLHSTEEPYHCELCDYKCKVKKYLSRHVKKAHTKPTGHQCPVCGKCFHFDCGLRNHMRVHTREKPYKCEYCDKAFSSSYTLSGHKMIHTGEKPFQCQYCDYACRDSSTIKRHMERHMGITKNYTCSICKKDFKKKQTLQIHVDEVHFELDTRKYSCEQCDKVFKTKATLTFHVSTVHKKTNREKCEICGRVVTKNNMLAHMRRHVDVKPYKCSYKPCGKRFGDKGDLKRHLNIHFPDSQHRCPVCHRRFSRRFRLAKHMRNGCRRAQCNDCGQLFSTKFFLAQHIKNAHGPYPKLREYLCDICEMVTYNRRCIIQHLKYGHGTVNDTKCQICKKDYFKCEILKEHYLSHHNLKYTLLDQKKDDIVIIKEEPVVVEEETGDPVEVEEERGDPPEFMYEVEIHKQEIINDPPSEPLLKPISPEHFTIDADTITYSKKVLSEDISHCLIERENTTDVFDDFFIGHVLQKNAAVDTPKQIVDEKKKECVEKRLEELLTKVRIQNQWAVLEKLRKQYNRRIKMATCGGDKKEQKQNIRYFKNPKGNTANKSSNDTHIDDKNESANDTTADELANDTTANEAHIDDNNSTKDLDRTTNDSDINKQNNDSENPKNNDENEEISQNSTNGEANNEMTTDKVIDEETTKESDDDDVVDDEKDPDYRDDDFGSNSDDETNPNGKLTFHTHQCYICFKLFKTKTDLKLHCRNHFDLCNEKMLKKCPFCGYVTNKTITRHIKLVHNLSYDIRKNGRIKEKETPSGSKYVFQIDKDCDLDIIPSISNLNKIASMKIDERKRQSNNLFLGTTKLVKKGGDWIVQKQKVDLNTEYLLPEFSKEEYLSLKCIGNNYLERIRNLSILAKKKGLKILYPCEGCDKICLTMSALKLHSRKHEANPKQFKPKVWKNKIVNGFNGRYSQVNKVTNKKKKKYSNNNQNNTSSVTDKTSNKKTRRLERVGKKEDPTPKPIPNRLADPNPVKNNHKCDRELIEFYHKNIKGGDIEFWQFLKIFNKMSREKINDFQDLEGRYDFGMHNIKNNDTTENTAEVTDDNNTLVPEKTSKTKSKKCTVEGIKKKSRKIKKIIEKKKAFTRAIMISKKEHLRRIELRNQMRERLKMAKT</sequence>
<name>A0ACC2Q176_9NEOP</name>
<organism evidence="1 2">
    <name type="scientific">Mythimna loreyi</name>
    <dbReference type="NCBI Taxonomy" id="667449"/>
    <lineage>
        <taxon>Eukaryota</taxon>
        <taxon>Metazoa</taxon>
        <taxon>Ecdysozoa</taxon>
        <taxon>Arthropoda</taxon>
        <taxon>Hexapoda</taxon>
        <taxon>Insecta</taxon>
        <taxon>Pterygota</taxon>
        <taxon>Neoptera</taxon>
        <taxon>Endopterygota</taxon>
        <taxon>Lepidoptera</taxon>
        <taxon>Glossata</taxon>
        <taxon>Ditrysia</taxon>
        <taxon>Noctuoidea</taxon>
        <taxon>Noctuidae</taxon>
        <taxon>Noctuinae</taxon>
        <taxon>Hadenini</taxon>
        <taxon>Mythimna</taxon>
    </lineage>
</organism>
<protein>
    <submittedName>
        <fullName evidence="1">Uncharacterized protein</fullName>
    </submittedName>
</protein>
<evidence type="ECO:0000313" key="1">
    <source>
        <dbReference type="EMBL" id="KAJ8704825.1"/>
    </source>
</evidence>
<comment type="caution">
    <text evidence="1">The sequence shown here is derived from an EMBL/GenBank/DDBJ whole genome shotgun (WGS) entry which is preliminary data.</text>
</comment>
<dbReference type="EMBL" id="CM056806">
    <property type="protein sequence ID" value="KAJ8704825.1"/>
    <property type="molecule type" value="Genomic_DNA"/>
</dbReference>
<keyword evidence="2" id="KW-1185">Reference proteome</keyword>
<evidence type="ECO:0000313" key="2">
    <source>
        <dbReference type="Proteomes" id="UP001231649"/>
    </source>
</evidence>
<accession>A0ACC2Q176</accession>
<gene>
    <name evidence="1" type="ORF">PYW08_012145</name>
</gene>